<dbReference type="InterPro" id="IPR050741">
    <property type="entry name" value="Acyl-CoA_dehydrogenase"/>
</dbReference>
<dbReference type="EMBL" id="BMAW01116638">
    <property type="protein sequence ID" value="GFT71441.1"/>
    <property type="molecule type" value="Genomic_DNA"/>
</dbReference>
<dbReference type="InterPro" id="IPR006091">
    <property type="entry name" value="Acyl-CoA_Oxase/DH_mid-dom"/>
</dbReference>
<dbReference type="PANTHER" id="PTHR48083">
    <property type="entry name" value="MEDIUM-CHAIN SPECIFIC ACYL-COA DEHYDROGENASE, MITOCHONDRIAL-RELATED"/>
    <property type="match status" value="1"/>
</dbReference>
<dbReference type="InterPro" id="IPR006089">
    <property type="entry name" value="Acyl-CoA_DH_CS"/>
</dbReference>
<dbReference type="PROSITE" id="PS00073">
    <property type="entry name" value="ACYL_COA_DH_2"/>
    <property type="match status" value="1"/>
</dbReference>
<dbReference type="Proteomes" id="UP000887013">
    <property type="component" value="Unassembled WGS sequence"/>
</dbReference>
<dbReference type="InterPro" id="IPR013786">
    <property type="entry name" value="AcylCoA_DH/ox_N"/>
</dbReference>
<dbReference type="InterPro" id="IPR037069">
    <property type="entry name" value="AcylCoA_DH/ox_N_sf"/>
</dbReference>
<evidence type="ECO:0000259" key="10">
    <source>
        <dbReference type="Pfam" id="PF02771"/>
    </source>
</evidence>
<dbReference type="InterPro" id="IPR036250">
    <property type="entry name" value="AcylCo_DH-like_C"/>
</dbReference>
<dbReference type="Gene3D" id="1.10.540.10">
    <property type="entry name" value="Acyl-CoA dehydrogenase/oxidase, N-terminal domain"/>
    <property type="match status" value="1"/>
</dbReference>
<evidence type="ECO:0000256" key="3">
    <source>
        <dbReference type="ARBA" id="ARBA00022630"/>
    </source>
</evidence>
<evidence type="ECO:0000313" key="12">
    <source>
        <dbReference type="Proteomes" id="UP000887013"/>
    </source>
</evidence>
<evidence type="ECO:0000313" key="11">
    <source>
        <dbReference type="EMBL" id="GFT71441.1"/>
    </source>
</evidence>
<dbReference type="GO" id="GO:0033539">
    <property type="term" value="P:fatty acid beta-oxidation using acyl-CoA dehydrogenase"/>
    <property type="evidence" value="ECO:0007669"/>
    <property type="project" value="TreeGrafter"/>
</dbReference>
<dbReference type="Gene3D" id="1.20.140.10">
    <property type="entry name" value="Butyryl-CoA Dehydrogenase, subunit A, domain 3"/>
    <property type="match status" value="1"/>
</dbReference>
<evidence type="ECO:0000256" key="6">
    <source>
        <dbReference type="ARBA" id="ARBA00049552"/>
    </source>
</evidence>
<evidence type="ECO:0000259" key="8">
    <source>
        <dbReference type="Pfam" id="PF00441"/>
    </source>
</evidence>
<gene>
    <name evidence="11" type="primary">acdh-6</name>
    <name evidence="11" type="ORF">NPIL_571571</name>
</gene>
<evidence type="ECO:0000256" key="1">
    <source>
        <dbReference type="ARBA" id="ARBA00001974"/>
    </source>
</evidence>
<dbReference type="GO" id="GO:0003995">
    <property type="term" value="F:acyl-CoA dehydrogenase activity"/>
    <property type="evidence" value="ECO:0007669"/>
    <property type="project" value="InterPro"/>
</dbReference>
<keyword evidence="5 7" id="KW-0560">Oxidoreductase</keyword>
<evidence type="ECO:0000256" key="7">
    <source>
        <dbReference type="RuleBase" id="RU362125"/>
    </source>
</evidence>
<comment type="cofactor">
    <cofactor evidence="1 7">
        <name>FAD</name>
        <dbReference type="ChEBI" id="CHEBI:57692"/>
    </cofactor>
</comment>
<dbReference type="GO" id="GO:0005737">
    <property type="term" value="C:cytoplasm"/>
    <property type="evidence" value="ECO:0007669"/>
    <property type="project" value="TreeGrafter"/>
</dbReference>
<dbReference type="Pfam" id="PF00441">
    <property type="entry name" value="Acyl-CoA_dh_1"/>
    <property type="match status" value="1"/>
</dbReference>
<dbReference type="SUPFAM" id="SSF56645">
    <property type="entry name" value="Acyl-CoA dehydrogenase NM domain-like"/>
    <property type="match status" value="1"/>
</dbReference>
<dbReference type="SUPFAM" id="SSF47203">
    <property type="entry name" value="Acyl-CoA dehydrogenase C-terminal domain-like"/>
    <property type="match status" value="1"/>
</dbReference>
<organism evidence="11 12">
    <name type="scientific">Nephila pilipes</name>
    <name type="common">Giant wood spider</name>
    <name type="synonym">Nephila maculata</name>
    <dbReference type="NCBI Taxonomy" id="299642"/>
    <lineage>
        <taxon>Eukaryota</taxon>
        <taxon>Metazoa</taxon>
        <taxon>Ecdysozoa</taxon>
        <taxon>Arthropoda</taxon>
        <taxon>Chelicerata</taxon>
        <taxon>Arachnida</taxon>
        <taxon>Araneae</taxon>
        <taxon>Araneomorphae</taxon>
        <taxon>Entelegynae</taxon>
        <taxon>Araneoidea</taxon>
        <taxon>Nephilidae</taxon>
        <taxon>Nephila</taxon>
    </lineage>
</organism>
<dbReference type="AlphaFoldDB" id="A0A8X6PHP7"/>
<keyword evidence="4 7" id="KW-0274">FAD</keyword>
<feature type="domain" description="Acyl-CoA dehydrogenase/oxidase C-terminal" evidence="8">
    <location>
        <begin position="255"/>
        <end position="403"/>
    </location>
</feature>
<dbReference type="Pfam" id="PF02771">
    <property type="entry name" value="Acyl-CoA_dh_N"/>
    <property type="match status" value="1"/>
</dbReference>
<dbReference type="Gene3D" id="2.40.110.10">
    <property type="entry name" value="Butyryl-CoA Dehydrogenase, subunit A, domain 2"/>
    <property type="match status" value="1"/>
</dbReference>
<dbReference type="InterPro" id="IPR046373">
    <property type="entry name" value="Acyl-CoA_Oxase/DH_mid-dom_sf"/>
</dbReference>
<evidence type="ECO:0000256" key="4">
    <source>
        <dbReference type="ARBA" id="ARBA00022827"/>
    </source>
</evidence>
<dbReference type="FunFam" id="1.20.140.10:FF:000001">
    <property type="entry name" value="Acyl-CoA dehydrogenase"/>
    <property type="match status" value="1"/>
</dbReference>
<evidence type="ECO:0000256" key="5">
    <source>
        <dbReference type="ARBA" id="ARBA00023002"/>
    </source>
</evidence>
<sequence>MFKFSKFASLSLNKCSKEVHTSSLLNALRFTQEHDELRKTVNKIIEKDINPYVDKWEEQRTYPNREVFKKFGDAGLLGITRSTKYGGLGLDYSFHVAFLEELSNVNCAAIPNSIMVQTDMTTPALERFGSEELKQEFLVPSHAGEMVSCIGVSENQGGSDVANIITKAERKGDELIINGGKMWTTNGVQGDWMCMLAITREGPPHKNKSLICVPLKLPGITCNKIQTMGNNCCDTTEIFFEDVRVPAKNIIGEEGMGFIYQMQQFQDERLALCMTACSAMARYIRDTADYCKERKAFGYPIIQNQAIQFTLAELQTEVEALKALLYCAVAKKMEGEDVTLLATMAKLKCGRLLREVTDKCLQFWGGMGYSSDTLISRALRDGRALSIAGGTDEIMLNIISKFMGLLPKSKPNASKC</sequence>
<name>A0A8X6PHP7_NEPPI</name>
<dbReference type="OrthoDB" id="10262177at2759"/>
<protein>
    <submittedName>
        <fullName evidence="11">Probable acyl-CoA dehydrogenase 6</fullName>
    </submittedName>
</protein>
<comment type="caution">
    <text evidence="11">The sequence shown here is derived from an EMBL/GenBank/DDBJ whole genome shotgun (WGS) entry which is preliminary data.</text>
</comment>
<accession>A0A8X6PHP7</accession>
<feature type="domain" description="Acyl-CoA oxidase/dehydrogenase middle" evidence="9">
    <location>
        <begin position="149"/>
        <end position="243"/>
    </location>
</feature>
<proteinExistence type="inferred from homology"/>
<evidence type="ECO:0000256" key="2">
    <source>
        <dbReference type="ARBA" id="ARBA00009347"/>
    </source>
</evidence>
<reference evidence="11" key="1">
    <citation type="submission" date="2020-08" db="EMBL/GenBank/DDBJ databases">
        <title>Multicomponent nature underlies the extraordinary mechanical properties of spider dragline silk.</title>
        <authorList>
            <person name="Kono N."/>
            <person name="Nakamura H."/>
            <person name="Mori M."/>
            <person name="Yoshida Y."/>
            <person name="Ohtoshi R."/>
            <person name="Malay A.D."/>
            <person name="Moran D.A.P."/>
            <person name="Tomita M."/>
            <person name="Numata K."/>
            <person name="Arakawa K."/>
        </authorList>
    </citation>
    <scope>NUCLEOTIDE SEQUENCE</scope>
</reference>
<dbReference type="GO" id="GO:0050660">
    <property type="term" value="F:flavin adenine dinucleotide binding"/>
    <property type="evidence" value="ECO:0007669"/>
    <property type="project" value="InterPro"/>
</dbReference>
<comment type="similarity">
    <text evidence="2 7">Belongs to the acyl-CoA dehydrogenase family.</text>
</comment>
<dbReference type="PANTHER" id="PTHR48083:SF6">
    <property type="entry name" value="ACYL-COA DEHYDROGENASE 6"/>
    <property type="match status" value="1"/>
</dbReference>
<keyword evidence="3 7" id="KW-0285">Flavoprotein</keyword>
<dbReference type="InterPro" id="IPR009100">
    <property type="entry name" value="AcylCoA_DH/oxidase_NM_dom_sf"/>
</dbReference>
<keyword evidence="12" id="KW-1185">Reference proteome</keyword>
<dbReference type="InterPro" id="IPR009075">
    <property type="entry name" value="AcylCo_DH/oxidase_C"/>
</dbReference>
<comment type="catalytic activity">
    <reaction evidence="6">
        <text>(2S)-2-methylbutanoyl-CoA + oxidized [electron-transfer flavoprotein] + H(+) = (2E)-2-methylbut-2-enoyl-CoA + reduced [electron-transfer flavoprotein]</text>
        <dbReference type="Rhea" id="RHEA:48256"/>
        <dbReference type="Rhea" id="RHEA-COMP:10685"/>
        <dbReference type="Rhea" id="RHEA-COMP:10686"/>
        <dbReference type="ChEBI" id="CHEBI:15378"/>
        <dbReference type="ChEBI" id="CHEBI:57337"/>
        <dbReference type="ChEBI" id="CHEBI:57692"/>
        <dbReference type="ChEBI" id="CHEBI:58307"/>
        <dbReference type="ChEBI" id="CHEBI:88166"/>
    </reaction>
    <physiologicalReaction direction="left-to-right" evidence="6">
        <dbReference type="Rhea" id="RHEA:48257"/>
    </physiologicalReaction>
</comment>
<dbReference type="Pfam" id="PF02770">
    <property type="entry name" value="Acyl-CoA_dh_M"/>
    <property type="match status" value="1"/>
</dbReference>
<evidence type="ECO:0000259" key="9">
    <source>
        <dbReference type="Pfam" id="PF02770"/>
    </source>
</evidence>
<feature type="domain" description="Acyl-CoA dehydrogenase/oxidase N-terminal" evidence="10">
    <location>
        <begin position="31"/>
        <end position="145"/>
    </location>
</feature>
<dbReference type="FunFam" id="2.40.110.10:FF:000002">
    <property type="entry name" value="Acyl-CoA dehydrogenase fadE12"/>
    <property type="match status" value="1"/>
</dbReference>